<dbReference type="SMART" id="SM00967">
    <property type="entry name" value="SpoU_sub_bind"/>
    <property type="match status" value="1"/>
</dbReference>
<dbReference type="InterPro" id="IPR004441">
    <property type="entry name" value="rRNA_MeTrfase_TrmH"/>
</dbReference>
<dbReference type="InterPro" id="IPR001537">
    <property type="entry name" value="SpoU_MeTrfase"/>
</dbReference>
<dbReference type="GO" id="GO:0008173">
    <property type="term" value="F:RNA methyltransferase activity"/>
    <property type="evidence" value="ECO:0007669"/>
    <property type="project" value="InterPro"/>
</dbReference>
<dbReference type="PANTHER" id="PTHR46429:SF1">
    <property type="entry name" value="23S RRNA (GUANOSINE-2'-O-)-METHYLTRANSFERASE RLMB"/>
    <property type="match status" value="1"/>
</dbReference>
<dbReference type="InterPro" id="IPR029028">
    <property type="entry name" value="Alpha/beta_knot_MTases"/>
</dbReference>
<keyword evidence="1 4" id="KW-0489">Methyltransferase</keyword>
<sequence>MTDKKDDFIFGLRPVIEAIEAGKTIDKIFMQNALQGEIYHELKQLLAKHKIRPNYVPVEKLNRFTRKNHQGVVAFISDVPFETIQDVLPQLFEEGKTPFLLILDRLTDVRNFGAICRTAECVGIDAIILPEKGAAPINSDAIKTSAGAIYNIRICKEKNLAHAVDFLQQSGVMVYAATEKAEKLVYEADFSVPCAVVMGNEETGISKEVLHHSDEKIKLPIGGKTQSLNVSVACGAILYEAVRQKLVSEI</sequence>
<dbReference type="Gene3D" id="3.40.1280.10">
    <property type="match status" value="1"/>
</dbReference>
<evidence type="ECO:0000256" key="2">
    <source>
        <dbReference type="ARBA" id="ARBA00022679"/>
    </source>
</evidence>
<keyword evidence="7" id="KW-1185">Reference proteome</keyword>
<dbReference type="NCBIfam" id="TIGR00186">
    <property type="entry name" value="rRNA_methyl_3"/>
    <property type="match status" value="1"/>
</dbReference>
<evidence type="ECO:0000313" key="5">
    <source>
        <dbReference type="EMBL" id="QMS98253.1"/>
    </source>
</evidence>
<dbReference type="GO" id="GO:0006396">
    <property type="term" value="P:RNA processing"/>
    <property type="evidence" value="ECO:0007669"/>
    <property type="project" value="InterPro"/>
</dbReference>
<gene>
    <name evidence="5" type="primary">rlmB</name>
    <name evidence="5" type="ORF">H1R16_11210</name>
    <name evidence="4" type="ORF">H2507_04255</name>
</gene>
<dbReference type="SUPFAM" id="SSF55315">
    <property type="entry name" value="L30e-like"/>
    <property type="match status" value="1"/>
</dbReference>
<dbReference type="Gene3D" id="3.30.1330.30">
    <property type="match status" value="1"/>
</dbReference>
<evidence type="ECO:0000313" key="4">
    <source>
        <dbReference type="EMBL" id="MBA5246377.1"/>
    </source>
</evidence>
<organism evidence="5 6">
    <name type="scientific">Marnyiella aurantia</name>
    <dbReference type="NCBI Taxonomy" id="2758037"/>
    <lineage>
        <taxon>Bacteria</taxon>
        <taxon>Pseudomonadati</taxon>
        <taxon>Bacteroidota</taxon>
        <taxon>Flavobacteriia</taxon>
        <taxon>Flavobacteriales</taxon>
        <taxon>Weeksellaceae</taxon>
        <taxon>Marnyiella</taxon>
    </lineage>
</organism>
<accession>A0A7D7LTC5</accession>
<dbReference type="Proteomes" id="UP000515349">
    <property type="component" value="Chromosome"/>
</dbReference>
<dbReference type="GO" id="GO:0032259">
    <property type="term" value="P:methylation"/>
    <property type="evidence" value="ECO:0007669"/>
    <property type="project" value="UniProtKB-KW"/>
</dbReference>
<dbReference type="RefSeq" id="WP_181886461.1">
    <property type="nucleotide sequence ID" value="NZ_CP059472.1"/>
</dbReference>
<dbReference type="Pfam" id="PF00588">
    <property type="entry name" value="SpoU_methylase"/>
    <property type="match status" value="1"/>
</dbReference>
<dbReference type="InterPro" id="IPR029064">
    <property type="entry name" value="Ribosomal_eL30-like_sf"/>
</dbReference>
<dbReference type="SUPFAM" id="SSF75217">
    <property type="entry name" value="alpha/beta knot"/>
    <property type="match status" value="1"/>
</dbReference>
<proteinExistence type="predicted"/>
<dbReference type="KEGG" id="cbau:H1R16_11210"/>
<reference evidence="4" key="3">
    <citation type="submission" date="2020-07" db="EMBL/GenBank/DDBJ databases">
        <authorList>
            <person name="Yang C."/>
        </authorList>
    </citation>
    <scope>NUCLEOTIDE SEQUENCE</scope>
    <source>
        <strain evidence="4">Cx-624</strain>
    </source>
</reference>
<dbReference type="EMBL" id="JACEUX010000001">
    <property type="protein sequence ID" value="MBA5246377.1"/>
    <property type="molecule type" value="Genomic_DNA"/>
</dbReference>
<name>A0A7D7LTC5_9FLAO</name>
<dbReference type="AlphaFoldDB" id="A0A7D7LTC5"/>
<dbReference type="InterPro" id="IPR029026">
    <property type="entry name" value="tRNA_m1G_MTases_N"/>
</dbReference>
<evidence type="ECO:0000313" key="7">
    <source>
        <dbReference type="Proteomes" id="UP000539710"/>
    </source>
</evidence>
<evidence type="ECO:0000259" key="3">
    <source>
        <dbReference type="SMART" id="SM00967"/>
    </source>
</evidence>
<dbReference type="GO" id="GO:0003723">
    <property type="term" value="F:RNA binding"/>
    <property type="evidence" value="ECO:0007669"/>
    <property type="project" value="InterPro"/>
</dbReference>
<keyword evidence="2 4" id="KW-0808">Transferase</keyword>
<reference evidence="7" key="2">
    <citation type="submission" date="2020-07" db="EMBL/GenBank/DDBJ databases">
        <title>Flavobacterium sp. xlx-214.</title>
        <authorList>
            <person name="Yang C."/>
        </authorList>
    </citation>
    <scope>NUCLEOTIDE SEQUENCE [LARGE SCALE GENOMIC DNA]</scope>
    <source>
        <strain evidence="7">CX-624</strain>
    </source>
</reference>
<dbReference type="Pfam" id="PF08032">
    <property type="entry name" value="SpoU_sub_bind"/>
    <property type="match status" value="1"/>
</dbReference>
<dbReference type="InterPro" id="IPR013123">
    <property type="entry name" value="SpoU_subst-bd"/>
</dbReference>
<feature type="domain" description="RNA 2-O ribose methyltransferase substrate binding" evidence="3">
    <location>
        <begin position="8"/>
        <end position="82"/>
    </location>
</feature>
<protein>
    <submittedName>
        <fullName evidence="5">23S rRNA (Guanosine(2251)-2'-O)-methyltransferase RlmB</fullName>
    </submittedName>
</protein>
<reference evidence="5 6" key="1">
    <citation type="submission" date="2020-07" db="EMBL/GenBank/DDBJ databases">
        <title>Chryseobacterium sp.cx-624.</title>
        <authorList>
            <person name="Yang C."/>
        </authorList>
    </citation>
    <scope>NUCLEOTIDE SEQUENCE [LARGE SCALE GENOMIC DNA]</scope>
    <source>
        <strain evidence="5">Cx-624</strain>
        <strain evidence="6">cx-624</strain>
    </source>
</reference>
<dbReference type="PANTHER" id="PTHR46429">
    <property type="entry name" value="23S RRNA (GUANOSINE-2'-O-)-METHYLTRANSFERASE RLMB"/>
    <property type="match status" value="1"/>
</dbReference>
<dbReference type="Proteomes" id="UP000539710">
    <property type="component" value="Unassembled WGS sequence"/>
</dbReference>
<evidence type="ECO:0000313" key="6">
    <source>
        <dbReference type="Proteomes" id="UP000515349"/>
    </source>
</evidence>
<dbReference type="CDD" id="cd18103">
    <property type="entry name" value="SpoU-like_RlmB"/>
    <property type="match status" value="1"/>
</dbReference>
<evidence type="ECO:0000256" key="1">
    <source>
        <dbReference type="ARBA" id="ARBA00022603"/>
    </source>
</evidence>
<dbReference type="EMBL" id="CP059472">
    <property type="protein sequence ID" value="QMS98253.1"/>
    <property type="molecule type" value="Genomic_DNA"/>
</dbReference>
<dbReference type="GO" id="GO:0005829">
    <property type="term" value="C:cytosol"/>
    <property type="evidence" value="ECO:0007669"/>
    <property type="project" value="TreeGrafter"/>
</dbReference>